<comment type="caution">
    <text evidence="3">The sequence shown here is derived from an EMBL/GenBank/DDBJ whole genome shotgun (WGS) entry which is preliminary data.</text>
</comment>
<feature type="coiled-coil region" evidence="1">
    <location>
        <begin position="531"/>
        <end position="558"/>
    </location>
</feature>
<feature type="region of interest" description="Disordered" evidence="2">
    <location>
        <begin position="1143"/>
        <end position="1187"/>
    </location>
</feature>
<reference evidence="3" key="1">
    <citation type="submission" date="2021-02" db="EMBL/GenBank/DDBJ databases">
        <authorList>
            <person name="Palmer J.M."/>
        </authorList>
    </citation>
    <scope>NUCLEOTIDE SEQUENCE</scope>
    <source>
        <strain evidence="3">SCRP734</strain>
    </source>
</reference>
<feature type="compositionally biased region" description="Polar residues" evidence="2">
    <location>
        <begin position="770"/>
        <end position="785"/>
    </location>
</feature>
<feature type="coiled-coil region" evidence="1">
    <location>
        <begin position="388"/>
        <end position="422"/>
    </location>
</feature>
<dbReference type="OrthoDB" id="105486at2759"/>
<feature type="region of interest" description="Disordered" evidence="2">
    <location>
        <begin position="971"/>
        <end position="1041"/>
    </location>
</feature>
<feature type="region of interest" description="Disordered" evidence="2">
    <location>
        <begin position="149"/>
        <end position="178"/>
    </location>
</feature>
<evidence type="ECO:0008006" key="5">
    <source>
        <dbReference type="Google" id="ProtNLM"/>
    </source>
</evidence>
<gene>
    <name evidence="3" type="ORF">PHYPSEUDO_010851</name>
</gene>
<feature type="region of interest" description="Disordered" evidence="2">
    <location>
        <begin position="202"/>
        <end position="234"/>
    </location>
</feature>
<feature type="region of interest" description="Disordered" evidence="2">
    <location>
        <begin position="680"/>
        <end position="704"/>
    </location>
</feature>
<name>A0A8T1V9E3_9STRA</name>
<keyword evidence="1" id="KW-0175">Coiled coil</keyword>
<dbReference type="Proteomes" id="UP000694044">
    <property type="component" value="Unassembled WGS sequence"/>
</dbReference>
<feature type="region of interest" description="Disordered" evidence="2">
    <location>
        <begin position="723"/>
        <end position="787"/>
    </location>
</feature>
<feature type="compositionally biased region" description="Basic and acidic residues" evidence="2">
    <location>
        <begin position="1143"/>
        <end position="1166"/>
    </location>
</feature>
<feature type="compositionally biased region" description="Basic residues" evidence="2">
    <location>
        <begin position="975"/>
        <end position="986"/>
    </location>
</feature>
<accession>A0A8T1V9E3</accession>
<evidence type="ECO:0000256" key="1">
    <source>
        <dbReference type="SAM" id="Coils"/>
    </source>
</evidence>
<keyword evidence="4" id="KW-1185">Reference proteome</keyword>
<feature type="compositionally biased region" description="Low complexity" evidence="2">
    <location>
        <begin position="88"/>
        <end position="102"/>
    </location>
</feature>
<feature type="compositionally biased region" description="Basic and acidic residues" evidence="2">
    <location>
        <begin position="210"/>
        <end position="225"/>
    </location>
</feature>
<proteinExistence type="predicted"/>
<feature type="region of interest" description="Disordered" evidence="2">
    <location>
        <begin position="611"/>
        <end position="633"/>
    </location>
</feature>
<sequence length="1854" mass="204607">MPKESGFFNAADSAGSALTKAAETSGRSGSMSSAKYRVSSRPTDSLVSSSTDVSNAASRSPETSLSTANVSTLLKRMSKNSASHLSLSGPSGAEGSTTGTTGKPKNARYAINTEAASPPKGAGATVGTPKLPQKLRQHVNRLRNQFAMGSNAGSSIVGGRNPSSTTSPHKAPRLSMSSASINSRRFSIAAAAAIQQYSRRSNQLQQLQATKEDEKPAEPIDEAPKKTASPQESEPTIVNAGTFQDLLRPLQTSLSCASLNAGWSSDEEDDVEQLFRQSERENSRMLRVCCSIDNLMLSIGDQAQEQKRTEAIVRGATRDLVKLFQFAMSQVISVIFDKTDDQTSNNSIPRDEETHAVGVNVDRKEAQYAREFLLEVNGRIGKLYEFACSVFVNEVDGLRQRIKELEEESAAAALKNEELHMEIRDLRDFHEQNNVSSVDSFTVSSSDSRHQMLDNHRDDPAISALAFPEIPEVSSEVGDDESSVSMKQQCHELSRLLEMAKQEIRLSHHERDVQKARVAEISSALFHDSELGMLRNQLQSEKKRVRILERENLTLRESQQEQVMKLQSLEAMLAASLASTAAVNAATNAPSVSLHSNGLRRLSVDTTDADTISAGTGQQQSAVSRSDSPEDQSTIPASILTIENHDNQYNFTNFGMAQPGMLQADAQGAVMNWFTRIVNPPQPVNVRKPRQKHTESKPEQHPPVALSKFLAGLLMTDNQLATAKEESKVRKQGSVPTLIPPVGTLSSRREGRSVEDRKMAGKKRRPRSAIATSASSNDASRTNSAEAEDNPEEVVACCLQLVWSFYQRFLLAVEAQNLLATRGLGGDPNLGSSADFGAGNPVMEPVSLSVIIFHFFLERCSRELDAARELEQFVLCLHNVRAASYSLELFCQFLEKTCSRQELCFYLWVCQAMDDVRLGIPYDDPLPANIDSVYNSHQDGPMQFLCVLKATFLARTIFRLLHFKVLCRPSTAGGGRRHRKSKHGPIKRSNSNAAIVVAPTSPSSISPKRRPKTRLGELTAVSSPKADSTMPTTNSGEGQTEEKKIPLHVAAQTALREIIENNQGEPITLEAFNNLLLQYAVEPSPEELAARLGPFYQSTGDELKVPTDVFLALLMETYKFQLQWQHDQLRALFIHLNHQEEAQQRAAERLPKPDATRDKGGRRGNSENKSTSKPRIKRRTSRDGAAESGIGSKYLRGLSRIMLREFLLQSGVVYESDVAQVDIDWLFAELLKTAGGVAADITFDALYDALRKMKWLDSAKLRVDALSHVTGMLPTKPNVVVAGMRRTKEPSKVRSPSLSAPSPTVCAIRDKWRVYARHSLALCNNDPNLFVRRHSQRLLYCVDQALCCLVSESESSVGAGAIQCVREFLAFAWRLAAKRSSASDAPDLKQTCLTEVFLVSQALRTAVDSMPGYHGQFTPIEEKSVEAAEANSGLLQRQSFSSTIVLHDALQSFYDTSRMNLKHIVKDKIVSADSDSGSGQLHELENVLRLYSAHIAHLFQQFSEARYNCSPQVSFHRWRSMVYKLELVDPRRLPLSKLKAHFVSVAEASMGSEFTNAASLDQELGVGKTQFSELFVQIAIERHRTAVARKLEKAQLTMTKKPREAQDENKEALLEAAEIAGRPGRIMAQFCREILAPRAFASDNALVERNFAAKLSCPLVGRALLEHRSFLRTVFFFYAKQDELAADERAELEEQTLIREVQESGGQRDDNAQAKDVERSAVDVNAAFFQPSPGSDFQLEKTKRSSMSFGEFQTFLTAFGLLSAPDDSIDDSYPARWSSSKLALADAQHVFSSAMSLDNDDTLQLEFDEFAAAIVALAVHLDPSPFSLWHQKLHGFATKLMVVWEAQNEGARSL</sequence>
<feature type="compositionally biased region" description="Basic and acidic residues" evidence="2">
    <location>
        <begin position="747"/>
        <end position="759"/>
    </location>
</feature>
<evidence type="ECO:0000313" key="3">
    <source>
        <dbReference type="EMBL" id="KAG7377912.1"/>
    </source>
</evidence>
<evidence type="ECO:0000313" key="4">
    <source>
        <dbReference type="Proteomes" id="UP000694044"/>
    </source>
</evidence>
<feature type="compositionally biased region" description="Polar residues" evidence="2">
    <location>
        <begin position="55"/>
        <end position="72"/>
    </location>
</feature>
<protein>
    <recommendedName>
        <fullName evidence="5">EF-hand domain-containing protein</fullName>
    </recommendedName>
</protein>
<evidence type="ECO:0000256" key="2">
    <source>
        <dbReference type="SAM" id="MobiDB-lite"/>
    </source>
</evidence>
<feature type="compositionally biased region" description="Polar residues" evidence="2">
    <location>
        <begin position="1020"/>
        <end position="1038"/>
    </location>
</feature>
<feature type="region of interest" description="Disordered" evidence="2">
    <location>
        <begin position="1"/>
        <end position="105"/>
    </location>
</feature>
<dbReference type="EMBL" id="JAGDFM010000471">
    <property type="protein sequence ID" value="KAG7377912.1"/>
    <property type="molecule type" value="Genomic_DNA"/>
</dbReference>
<organism evidence="3 4">
    <name type="scientific">Phytophthora pseudosyringae</name>
    <dbReference type="NCBI Taxonomy" id="221518"/>
    <lineage>
        <taxon>Eukaryota</taxon>
        <taxon>Sar</taxon>
        <taxon>Stramenopiles</taxon>
        <taxon>Oomycota</taxon>
        <taxon>Peronosporomycetes</taxon>
        <taxon>Peronosporales</taxon>
        <taxon>Peronosporaceae</taxon>
        <taxon>Phytophthora</taxon>
    </lineage>
</organism>
<feature type="compositionally biased region" description="Low complexity" evidence="2">
    <location>
        <begin position="43"/>
        <end position="54"/>
    </location>
</feature>